<reference evidence="2 3" key="1">
    <citation type="submission" date="2019-07" db="EMBL/GenBank/DDBJ databases">
        <title>Whole genome shotgun sequence of Myxococcus fulvus NBRC 100333.</title>
        <authorList>
            <person name="Hosoyama A."/>
            <person name="Uohara A."/>
            <person name="Ohji S."/>
            <person name="Ichikawa N."/>
        </authorList>
    </citation>
    <scope>NUCLEOTIDE SEQUENCE [LARGE SCALE GENOMIC DNA]</scope>
    <source>
        <strain evidence="2 3">NBRC 100333</strain>
    </source>
</reference>
<dbReference type="PANTHER" id="PTHR36455:SF1">
    <property type="entry name" value="BLR8292 PROTEIN"/>
    <property type="match status" value="1"/>
</dbReference>
<feature type="compositionally biased region" description="Basic residues" evidence="1">
    <location>
        <begin position="196"/>
        <end position="206"/>
    </location>
</feature>
<gene>
    <name evidence="2" type="ORF">MFU01_09390</name>
</gene>
<dbReference type="AlphaFoldDB" id="A0A511SWR7"/>
<dbReference type="OrthoDB" id="9801450at2"/>
<evidence type="ECO:0000313" key="2">
    <source>
        <dbReference type="EMBL" id="GEN05902.1"/>
    </source>
</evidence>
<dbReference type="Proteomes" id="UP000321514">
    <property type="component" value="Unassembled WGS sequence"/>
</dbReference>
<evidence type="ECO:0008006" key="4">
    <source>
        <dbReference type="Google" id="ProtNLM"/>
    </source>
</evidence>
<dbReference type="NCBIfam" id="NF033819">
    <property type="entry name" value="IS66_TnpB"/>
    <property type="match status" value="1"/>
</dbReference>
<protein>
    <recommendedName>
        <fullName evidence="4">Transposase</fullName>
    </recommendedName>
</protein>
<dbReference type="EMBL" id="BJXR01000013">
    <property type="protein sequence ID" value="GEN05902.1"/>
    <property type="molecule type" value="Genomic_DNA"/>
</dbReference>
<proteinExistence type="predicted"/>
<feature type="region of interest" description="Disordered" evidence="1">
    <location>
        <begin position="130"/>
        <end position="206"/>
    </location>
</feature>
<dbReference type="PANTHER" id="PTHR36455">
    <property type="match status" value="1"/>
</dbReference>
<name>A0A511SWR7_MYXFU</name>
<dbReference type="InterPro" id="IPR008878">
    <property type="entry name" value="Transposase_IS66_Orf2"/>
</dbReference>
<dbReference type="RefSeq" id="WP_074951334.1">
    <property type="nucleotide sequence ID" value="NZ_BJXR01000013.1"/>
</dbReference>
<feature type="compositionally biased region" description="Low complexity" evidence="1">
    <location>
        <begin position="157"/>
        <end position="177"/>
    </location>
</feature>
<evidence type="ECO:0000313" key="3">
    <source>
        <dbReference type="Proteomes" id="UP000321514"/>
    </source>
</evidence>
<sequence>MLLLPQAVRILLAREPADMRNGIDGLAAIVRAEWKKNLYAGHLFVFVSRRGDKVKTLSWDAGGFVLTCKRLEQSRFRLPAFAQEALGAQLVATQLSMLLDGIDVTHVRRPGKWAPPPVAEAMPVTGGMVFPERWQRSPRRTSASGVSEPKGSSGRTSPSRSAWAASNPSSRSSSAPSSERRARSSPVSKTSCARPRAAHPGRVKRR</sequence>
<organism evidence="2 3">
    <name type="scientific">Myxococcus fulvus</name>
    <dbReference type="NCBI Taxonomy" id="33"/>
    <lineage>
        <taxon>Bacteria</taxon>
        <taxon>Pseudomonadati</taxon>
        <taxon>Myxococcota</taxon>
        <taxon>Myxococcia</taxon>
        <taxon>Myxococcales</taxon>
        <taxon>Cystobacterineae</taxon>
        <taxon>Myxococcaceae</taxon>
        <taxon>Myxococcus</taxon>
    </lineage>
</organism>
<dbReference type="Pfam" id="PF05717">
    <property type="entry name" value="TnpB_IS66"/>
    <property type="match status" value="1"/>
</dbReference>
<evidence type="ECO:0000256" key="1">
    <source>
        <dbReference type="SAM" id="MobiDB-lite"/>
    </source>
</evidence>
<comment type="caution">
    <text evidence="2">The sequence shown here is derived from an EMBL/GenBank/DDBJ whole genome shotgun (WGS) entry which is preliminary data.</text>
</comment>
<accession>A0A511SWR7</accession>